<dbReference type="EMBL" id="QWEZ01000001">
    <property type="protein sequence ID" value="RRJ84067.1"/>
    <property type="molecule type" value="Genomic_DNA"/>
</dbReference>
<organism evidence="2 3">
    <name type="scientific">Aestuariirhabdus litorea</name>
    <dbReference type="NCBI Taxonomy" id="2528527"/>
    <lineage>
        <taxon>Bacteria</taxon>
        <taxon>Pseudomonadati</taxon>
        <taxon>Pseudomonadota</taxon>
        <taxon>Gammaproteobacteria</taxon>
        <taxon>Oceanospirillales</taxon>
        <taxon>Aestuariirhabdaceae</taxon>
        <taxon>Aestuariirhabdus</taxon>
    </lineage>
</organism>
<feature type="signal peptide" evidence="1">
    <location>
        <begin position="1"/>
        <end position="18"/>
    </location>
</feature>
<reference evidence="2 3" key="1">
    <citation type="submission" date="2018-08" db="EMBL/GenBank/DDBJ databases">
        <authorList>
            <person name="Khan S.A."/>
        </authorList>
    </citation>
    <scope>NUCLEOTIDE SEQUENCE [LARGE SCALE GENOMIC DNA]</scope>
    <source>
        <strain evidence="2 3">GTF-13</strain>
    </source>
</reference>
<sequence length="233" mass="26738">MRLSILLLTCLLALGGCATRQPPVPGLHDAPASAGDEQLGWRRILIQQRWDPQTTPDWNLEPLLAAELLGPSIDRHRPGLRYWRFHRRAANDSAGHQFSLLLYTDGNTARQLYQELLDHPWTAELLATDIQRIRHRGINQNSEPAVEDRSDPSWSPEMQRAWPAYITGVSELWLGLIREYRSQAPAPQSLAEARPRYARINRQLTELWQAEGQHALLHHLNALFGYQPLLIRY</sequence>
<proteinExistence type="predicted"/>
<dbReference type="Proteomes" id="UP000280792">
    <property type="component" value="Unassembled WGS sequence"/>
</dbReference>
<evidence type="ECO:0000256" key="1">
    <source>
        <dbReference type="SAM" id="SignalP"/>
    </source>
</evidence>
<reference evidence="2 3" key="2">
    <citation type="submission" date="2018-12" db="EMBL/GenBank/DDBJ databases">
        <title>Simiduia agarivorans gen. nov., sp. nov., a marine, agarolytic bacterium isolated from shallow coastal water from Keelung, Taiwan.</title>
        <authorList>
            <person name="Shieh W.Y."/>
        </authorList>
    </citation>
    <scope>NUCLEOTIDE SEQUENCE [LARGE SCALE GENOMIC DNA]</scope>
    <source>
        <strain evidence="2 3">GTF-13</strain>
    </source>
</reference>
<evidence type="ECO:0000313" key="2">
    <source>
        <dbReference type="EMBL" id="RRJ84067.1"/>
    </source>
</evidence>
<protein>
    <submittedName>
        <fullName evidence="2">Uncharacterized protein</fullName>
    </submittedName>
</protein>
<keyword evidence="1" id="KW-0732">Signal</keyword>
<comment type="caution">
    <text evidence="2">The sequence shown here is derived from an EMBL/GenBank/DDBJ whole genome shotgun (WGS) entry which is preliminary data.</text>
</comment>
<name>A0A3P3VNZ1_9GAMM</name>
<evidence type="ECO:0000313" key="3">
    <source>
        <dbReference type="Proteomes" id="UP000280792"/>
    </source>
</evidence>
<dbReference type="PROSITE" id="PS51257">
    <property type="entry name" value="PROKAR_LIPOPROTEIN"/>
    <property type="match status" value="1"/>
</dbReference>
<dbReference type="AlphaFoldDB" id="A0A3P3VNZ1"/>
<gene>
    <name evidence="2" type="ORF">D0544_02805</name>
</gene>
<keyword evidence="3" id="KW-1185">Reference proteome</keyword>
<dbReference type="RefSeq" id="WP_125014493.1">
    <property type="nucleotide sequence ID" value="NZ_QWEZ01000001.1"/>
</dbReference>
<feature type="chain" id="PRO_5017947734" evidence="1">
    <location>
        <begin position="19"/>
        <end position="233"/>
    </location>
</feature>
<accession>A0A3P3VNZ1</accession>